<dbReference type="EMBL" id="RXGB01000236">
    <property type="protein sequence ID" value="TMX04404.1"/>
    <property type="molecule type" value="Genomic_DNA"/>
</dbReference>
<sequence length="259" mass="29338">MNTRWNAARRLEEEISNAGAPPRCEKVPPLEEDANVEQAPANPAPLTDDNIRTTLLQMAKDITTQAQETTTQAQAMMAQTNRETPKNSSIRSLKYFWLWGCPQVRRPSWPLINLRTWCKHEDLQEECHSSMLHDNMNIYCLMLHARRVEEARAKRKSRDAKRSRSYDGGSSKNRLEIPASLYLRSGFLIKSLSNSQKLVMIGCLVLNSRREKVLIHQMGSQIMESVMKSTMVISLRGQIIALIVEREVMSKSGGVSGIG</sequence>
<feature type="region of interest" description="Disordered" evidence="1">
    <location>
        <begin position="1"/>
        <end position="28"/>
    </location>
</feature>
<name>A0A6N2CGS5_SOLCI</name>
<reference evidence="2" key="1">
    <citation type="submission" date="2019-05" db="EMBL/GenBank/DDBJ databases">
        <title>The de novo reference genome and transcriptome assemblies of the wild tomato species Solanum chilense.</title>
        <authorList>
            <person name="Stam R."/>
            <person name="Nosenko T."/>
            <person name="Hoerger A.C."/>
            <person name="Stephan W."/>
            <person name="Seidel M.A."/>
            <person name="Kuhn J.M.M."/>
            <person name="Haberer G."/>
            <person name="Tellier A."/>
        </authorList>
    </citation>
    <scope>NUCLEOTIDE SEQUENCE</scope>
    <source>
        <tissue evidence="2">Mature leaves</tissue>
    </source>
</reference>
<evidence type="ECO:0000256" key="1">
    <source>
        <dbReference type="SAM" id="MobiDB-lite"/>
    </source>
</evidence>
<proteinExistence type="predicted"/>
<gene>
    <name evidence="2" type="ORF">EJD97_008955</name>
</gene>
<evidence type="ECO:0000313" key="2">
    <source>
        <dbReference type="EMBL" id="TMX04404.1"/>
    </source>
</evidence>
<protein>
    <submittedName>
        <fullName evidence="2">Uncharacterized protein</fullName>
    </submittedName>
</protein>
<organism evidence="2">
    <name type="scientific">Solanum chilense</name>
    <name type="common">Tomato</name>
    <name type="synonym">Lycopersicon chilense</name>
    <dbReference type="NCBI Taxonomy" id="4083"/>
    <lineage>
        <taxon>Eukaryota</taxon>
        <taxon>Viridiplantae</taxon>
        <taxon>Streptophyta</taxon>
        <taxon>Embryophyta</taxon>
        <taxon>Tracheophyta</taxon>
        <taxon>Spermatophyta</taxon>
        <taxon>Magnoliopsida</taxon>
        <taxon>eudicotyledons</taxon>
        <taxon>Gunneridae</taxon>
        <taxon>Pentapetalae</taxon>
        <taxon>asterids</taxon>
        <taxon>lamiids</taxon>
        <taxon>Solanales</taxon>
        <taxon>Solanaceae</taxon>
        <taxon>Solanoideae</taxon>
        <taxon>Solaneae</taxon>
        <taxon>Solanum</taxon>
        <taxon>Solanum subgen. Lycopersicon</taxon>
    </lineage>
</organism>
<accession>A0A6N2CGS5</accession>
<dbReference type="AlphaFoldDB" id="A0A6N2CGS5"/>
<comment type="caution">
    <text evidence="2">The sequence shown here is derived from an EMBL/GenBank/DDBJ whole genome shotgun (WGS) entry which is preliminary data.</text>
</comment>